<reference evidence="2 3" key="1">
    <citation type="submission" date="2019-08" db="EMBL/GenBank/DDBJ databases">
        <title>Deep-cultivation of Planctomycetes and their phenomic and genomic characterization uncovers novel biology.</title>
        <authorList>
            <person name="Wiegand S."/>
            <person name="Jogler M."/>
            <person name="Boedeker C."/>
            <person name="Pinto D."/>
            <person name="Vollmers J."/>
            <person name="Rivas-Marin E."/>
            <person name="Kohn T."/>
            <person name="Peeters S.H."/>
            <person name="Heuer A."/>
            <person name="Rast P."/>
            <person name="Oberbeckmann S."/>
            <person name="Bunk B."/>
            <person name="Jeske O."/>
            <person name="Meyerdierks A."/>
            <person name="Storesund J.E."/>
            <person name="Kallscheuer N."/>
            <person name="Luecker S."/>
            <person name="Lage O.M."/>
            <person name="Pohl T."/>
            <person name="Merkel B.J."/>
            <person name="Hornburger P."/>
            <person name="Mueller R.-W."/>
            <person name="Bruemmer F."/>
            <person name="Labrenz M."/>
            <person name="Spormann A.M."/>
            <person name="Op den Camp H."/>
            <person name="Overmann J."/>
            <person name="Amann R."/>
            <person name="Jetten M.S.M."/>
            <person name="Mascher T."/>
            <person name="Medema M.H."/>
            <person name="Devos D.P."/>
            <person name="Kaster A.-K."/>
            <person name="Ovreas L."/>
            <person name="Rohde M."/>
            <person name="Galperin M.Y."/>
            <person name="Jogler C."/>
        </authorList>
    </citation>
    <scope>NUCLEOTIDE SEQUENCE [LARGE SCALE GENOMIC DNA]</scope>
    <source>
        <strain evidence="2 3">OJF2</strain>
    </source>
</reference>
<name>A0A5B9VYW5_9BACT</name>
<accession>A0A5B9VYW5</accession>
<feature type="region of interest" description="Disordered" evidence="1">
    <location>
        <begin position="22"/>
        <end position="41"/>
    </location>
</feature>
<dbReference type="Proteomes" id="UP000324233">
    <property type="component" value="Chromosome"/>
</dbReference>
<sequence length="164" mass="17675">MLLRSWMAAVVLVAGATPFLQGPARAQKPEGSKAAESSRAAQPSLDGTCQIDLKVKIAGLAEGGCDIEVKPGHRSCRFKAQSQHVEKTGEMSLRFRGVEVLGADRTCSFAITVREPGQEARTIYRAFRINGRADQPLPASQAFTCYLNSPSKLARLSNQGTTVR</sequence>
<keyword evidence="3" id="KW-1185">Reference proteome</keyword>
<evidence type="ECO:0000313" key="3">
    <source>
        <dbReference type="Proteomes" id="UP000324233"/>
    </source>
</evidence>
<dbReference type="KEGG" id="agv:OJF2_16940"/>
<evidence type="ECO:0000313" key="2">
    <source>
        <dbReference type="EMBL" id="QEH33197.1"/>
    </source>
</evidence>
<organism evidence="2 3">
    <name type="scientific">Aquisphaera giovannonii</name>
    <dbReference type="NCBI Taxonomy" id="406548"/>
    <lineage>
        <taxon>Bacteria</taxon>
        <taxon>Pseudomonadati</taxon>
        <taxon>Planctomycetota</taxon>
        <taxon>Planctomycetia</taxon>
        <taxon>Isosphaerales</taxon>
        <taxon>Isosphaeraceae</taxon>
        <taxon>Aquisphaera</taxon>
    </lineage>
</organism>
<evidence type="ECO:0000256" key="1">
    <source>
        <dbReference type="SAM" id="MobiDB-lite"/>
    </source>
</evidence>
<dbReference type="EMBL" id="CP042997">
    <property type="protein sequence ID" value="QEH33197.1"/>
    <property type="molecule type" value="Genomic_DNA"/>
</dbReference>
<dbReference type="RefSeq" id="WP_148592912.1">
    <property type="nucleotide sequence ID" value="NZ_CP042997.1"/>
</dbReference>
<protein>
    <submittedName>
        <fullName evidence="2">Uncharacterized protein</fullName>
    </submittedName>
</protein>
<dbReference type="AlphaFoldDB" id="A0A5B9VYW5"/>
<dbReference type="OrthoDB" id="286384at2"/>
<proteinExistence type="predicted"/>
<gene>
    <name evidence="2" type="ORF">OJF2_16940</name>
</gene>